<dbReference type="Proteomes" id="UP000619545">
    <property type="component" value="Unassembled WGS sequence"/>
</dbReference>
<name>A0A832TBU6_9EURY</name>
<dbReference type="SUPFAM" id="SSF64288">
    <property type="entry name" value="Chorismate lyase-like"/>
    <property type="match status" value="1"/>
</dbReference>
<dbReference type="RefSeq" id="WP_011018491.1">
    <property type="nucleotide sequence ID" value="NZ_DUJS01000004.1"/>
</dbReference>
<evidence type="ECO:0000313" key="1">
    <source>
        <dbReference type="EMBL" id="HII70741.1"/>
    </source>
</evidence>
<dbReference type="GO" id="GO:0016829">
    <property type="term" value="F:lyase activity"/>
    <property type="evidence" value="ECO:0007669"/>
    <property type="project" value="UniProtKB-KW"/>
</dbReference>
<comment type="caution">
    <text evidence="1">The sequence shown here is derived from an EMBL/GenBank/DDBJ whole genome shotgun (WGS) entry which is preliminary data.</text>
</comment>
<protein>
    <submittedName>
        <fullName evidence="1">Chorismate lyase</fullName>
    </submittedName>
</protein>
<reference evidence="1" key="1">
    <citation type="journal article" date="2020" name="bioRxiv">
        <title>A rank-normalized archaeal taxonomy based on genome phylogeny resolves widespread incomplete and uneven classifications.</title>
        <authorList>
            <person name="Rinke C."/>
            <person name="Chuvochina M."/>
            <person name="Mussig A.J."/>
            <person name="Chaumeil P.-A."/>
            <person name="Waite D.W."/>
            <person name="Whitman W.B."/>
            <person name="Parks D.H."/>
            <person name="Hugenholtz P."/>
        </authorList>
    </citation>
    <scope>NUCLEOTIDE SEQUENCE</scope>
    <source>
        <strain evidence="1">UBA8853</strain>
    </source>
</reference>
<dbReference type="InterPro" id="IPR028978">
    <property type="entry name" value="Chorismate_lyase_/UTRA_dom_sf"/>
</dbReference>
<gene>
    <name evidence="1" type="ORF">HA336_05860</name>
</gene>
<sequence length="164" mass="19130">MEVPLLEVLLYTDGSVTRILERFFEEVTIDPLETRKLKVEGREARLLGVPDGDTVYVRRVVIKVDGRPAILATSLARPDNLPGRLRRLVLQSRKPLGKMIEELRLETRREILRVEEARPSPEDEEILDVSVPKIPWREYLVYHRRTPMLLIRERFNPEVLGREG</sequence>
<proteinExistence type="predicted"/>
<accession>A0A832TBU6</accession>
<keyword evidence="1" id="KW-0456">Lyase</keyword>
<dbReference type="GeneID" id="1477422"/>
<organism evidence="1 2">
    <name type="scientific">Methanopyrus kandleri</name>
    <dbReference type="NCBI Taxonomy" id="2320"/>
    <lineage>
        <taxon>Archaea</taxon>
        <taxon>Methanobacteriati</taxon>
        <taxon>Methanobacteriota</taxon>
        <taxon>Methanomada group</taxon>
        <taxon>Methanopyri</taxon>
        <taxon>Methanopyrales</taxon>
        <taxon>Methanopyraceae</taxon>
        <taxon>Methanopyrus</taxon>
    </lineage>
</organism>
<dbReference type="Gene3D" id="3.40.1410.10">
    <property type="entry name" value="Chorismate lyase-like"/>
    <property type="match status" value="1"/>
</dbReference>
<dbReference type="AlphaFoldDB" id="A0A832TBU6"/>
<evidence type="ECO:0000313" key="2">
    <source>
        <dbReference type="Proteomes" id="UP000619545"/>
    </source>
</evidence>
<dbReference type="InterPro" id="IPR002800">
    <property type="entry name" value="Rv2949c-like"/>
</dbReference>
<dbReference type="Pfam" id="PF01947">
    <property type="entry name" value="Rv2949c-like"/>
    <property type="match status" value="1"/>
</dbReference>
<dbReference type="EMBL" id="DUJS01000004">
    <property type="protein sequence ID" value="HII70741.1"/>
    <property type="molecule type" value="Genomic_DNA"/>
</dbReference>